<feature type="repeat" description="TPR" evidence="10">
    <location>
        <begin position="232"/>
        <end position="265"/>
    </location>
</feature>
<dbReference type="Pfam" id="PF13424">
    <property type="entry name" value="TPR_12"/>
    <property type="match status" value="4"/>
</dbReference>
<evidence type="ECO:0000256" key="9">
    <source>
        <dbReference type="ARBA" id="ARBA00023212"/>
    </source>
</evidence>
<keyword evidence="5" id="KW-0677">Repeat</keyword>
<dbReference type="SMART" id="SM00028">
    <property type="entry name" value="TPR"/>
    <property type="match status" value="9"/>
</dbReference>
<proteinExistence type="inferred from homology"/>
<dbReference type="PANTHER" id="PTHR45783:SF3">
    <property type="entry name" value="KINESIN LIGHT CHAIN"/>
    <property type="match status" value="1"/>
</dbReference>
<feature type="domain" description="CHAT" evidence="12">
    <location>
        <begin position="785"/>
        <end position="1092"/>
    </location>
</feature>
<dbReference type="Pfam" id="PF12770">
    <property type="entry name" value="CHAT"/>
    <property type="match status" value="1"/>
</dbReference>
<dbReference type="GO" id="GO:0005871">
    <property type="term" value="C:kinesin complex"/>
    <property type="evidence" value="ECO:0007669"/>
    <property type="project" value="InterPro"/>
</dbReference>
<reference evidence="13" key="1">
    <citation type="submission" date="2020-10" db="EMBL/GenBank/DDBJ databases">
        <title>Connecting structure to function with the recovery of over 1000 high-quality activated sludge metagenome-assembled genomes encoding full-length rRNA genes using long-read sequencing.</title>
        <authorList>
            <person name="Singleton C.M."/>
            <person name="Petriglieri F."/>
            <person name="Kristensen J.M."/>
            <person name="Kirkegaard R.H."/>
            <person name="Michaelsen T.Y."/>
            <person name="Andersen M.H."/>
            <person name="Karst S.M."/>
            <person name="Dueholm M.S."/>
            <person name="Nielsen P.H."/>
            <person name="Albertsen M."/>
        </authorList>
    </citation>
    <scope>NUCLEOTIDE SEQUENCE</scope>
    <source>
        <strain evidence="13">Bjer_18-Q3-R1-45_BAT3C.347</strain>
    </source>
</reference>
<dbReference type="PANTHER" id="PTHR45783">
    <property type="entry name" value="KINESIN LIGHT CHAIN"/>
    <property type="match status" value="1"/>
</dbReference>
<evidence type="ECO:0000256" key="3">
    <source>
        <dbReference type="ARBA" id="ARBA00022490"/>
    </source>
</evidence>
<keyword evidence="8" id="KW-0505">Motor protein</keyword>
<dbReference type="EMBL" id="JADJEV010000003">
    <property type="protein sequence ID" value="MBK6973092.1"/>
    <property type="molecule type" value="Genomic_DNA"/>
</dbReference>
<comment type="subcellular location">
    <subcellularLocation>
        <location evidence="1">Cytoplasm</location>
        <location evidence="1">Cytoskeleton</location>
    </subcellularLocation>
</comment>
<evidence type="ECO:0000259" key="12">
    <source>
        <dbReference type="Pfam" id="PF12770"/>
    </source>
</evidence>
<keyword evidence="4" id="KW-0493">Microtubule</keyword>
<dbReference type="PRINTS" id="PR00381">
    <property type="entry name" value="KINESINLIGHT"/>
</dbReference>
<evidence type="ECO:0000256" key="11">
    <source>
        <dbReference type="SAM" id="SignalP"/>
    </source>
</evidence>
<evidence type="ECO:0000313" key="13">
    <source>
        <dbReference type="EMBL" id="MBK6973092.1"/>
    </source>
</evidence>
<feature type="chain" id="PRO_5039204376" evidence="11">
    <location>
        <begin position="35"/>
        <end position="1094"/>
    </location>
</feature>
<dbReference type="AlphaFoldDB" id="A0A9D7E3J7"/>
<keyword evidence="9" id="KW-0206">Cytoskeleton</keyword>
<organism evidence="13 14">
    <name type="scientific">Candidatus Methylophosphatis roskildensis</name>
    <dbReference type="NCBI Taxonomy" id="2899263"/>
    <lineage>
        <taxon>Bacteria</taxon>
        <taxon>Pseudomonadati</taxon>
        <taxon>Pseudomonadota</taxon>
        <taxon>Betaproteobacteria</taxon>
        <taxon>Nitrosomonadales</taxon>
        <taxon>Sterolibacteriaceae</taxon>
        <taxon>Candidatus Methylophosphatis</taxon>
    </lineage>
</organism>
<keyword evidence="11" id="KW-0732">Signal</keyword>
<gene>
    <name evidence="13" type="ORF">IPH26_09150</name>
</gene>
<evidence type="ECO:0000256" key="5">
    <source>
        <dbReference type="ARBA" id="ARBA00022737"/>
    </source>
</evidence>
<feature type="repeat" description="TPR" evidence="10">
    <location>
        <begin position="316"/>
        <end position="349"/>
    </location>
</feature>
<keyword evidence="3" id="KW-0963">Cytoplasm</keyword>
<evidence type="ECO:0000256" key="10">
    <source>
        <dbReference type="PROSITE-ProRule" id="PRU00339"/>
    </source>
</evidence>
<accession>A0A9D7E3J7</accession>
<feature type="signal peptide" evidence="11">
    <location>
        <begin position="1"/>
        <end position="34"/>
    </location>
</feature>
<feature type="repeat" description="TPR" evidence="10">
    <location>
        <begin position="148"/>
        <end position="181"/>
    </location>
</feature>
<evidence type="ECO:0000256" key="8">
    <source>
        <dbReference type="ARBA" id="ARBA00023175"/>
    </source>
</evidence>
<dbReference type="InterPro" id="IPR019734">
    <property type="entry name" value="TPR_rpt"/>
</dbReference>
<comment type="caution">
    <text evidence="13">The sequence shown here is derived from an EMBL/GenBank/DDBJ whole genome shotgun (WGS) entry which is preliminary data.</text>
</comment>
<dbReference type="GO" id="GO:0007018">
    <property type="term" value="P:microtubule-based movement"/>
    <property type="evidence" value="ECO:0007669"/>
    <property type="project" value="TreeGrafter"/>
</dbReference>
<keyword evidence="7" id="KW-0175">Coiled coil</keyword>
<name>A0A9D7E3J7_9PROT</name>
<dbReference type="InterPro" id="IPR002151">
    <property type="entry name" value="Kinesin_light"/>
</dbReference>
<comment type="similarity">
    <text evidence="2">Belongs to the kinesin light chain family.</text>
</comment>
<evidence type="ECO:0000256" key="7">
    <source>
        <dbReference type="ARBA" id="ARBA00023054"/>
    </source>
</evidence>
<evidence type="ECO:0000256" key="6">
    <source>
        <dbReference type="ARBA" id="ARBA00022803"/>
    </source>
</evidence>
<evidence type="ECO:0000256" key="4">
    <source>
        <dbReference type="ARBA" id="ARBA00022701"/>
    </source>
</evidence>
<dbReference type="GO" id="GO:0019894">
    <property type="term" value="F:kinesin binding"/>
    <property type="evidence" value="ECO:0007669"/>
    <property type="project" value="TreeGrafter"/>
</dbReference>
<dbReference type="Gene3D" id="1.25.40.10">
    <property type="entry name" value="Tetratricopeptide repeat domain"/>
    <property type="match status" value="3"/>
</dbReference>
<dbReference type="Proteomes" id="UP000807785">
    <property type="component" value="Unassembled WGS sequence"/>
</dbReference>
<protein>
    <submittedName>
        <fullName evidence="13">Tetratricopeptide repeat protein</fullName>
    </submittedName>
</protein>
<feature type="repeat" description="TPR" evidence="10">
    <location>
        <begin position="274"/>
        <end position="307"/>
    </location>
</feature>
<dbReference type="PROSITE" id="PS50005">
    <property type="entry name" value="TPR"/>
    <property type="match status" value="5"/>
</dbReference>
<dbReference type="GO" id="GO:0005737">
    <property type="term" value="C:cytoplasm"/>
    <property type="evidence" value="ECO:0007669"/>
    <property type="project" value="TreeGrafter"/>
</dbReference>
<sequence length="1094" mass="117969">MTMAAVSHMKSMYRRATRALALAMIAFSCAVAAAGTQDWPVFWRERAGAEARAVLDEAFAQFEQGRAGAVQRDPALAERAVPLLERLLRDAGPDEAMEATSRLKAGRAWMFVGELHSAQRQIEACREAEAHGLRLIEAALAPDDPELAEALASHGNTYRLLNRPTEAEPLFQRALAITEKALGPEHLSTATSLNYLAALYYATGAYGQAEPLLKRALAIREKALGPEHPATATSLNNLAELYRSMGAYAKAEPLLQRALAIHEKALGPEHPLTAKSLNNLAALYQDTGAYGQAEPLYQRALAICEKTLGPEHPDTATSLNHLAGLYQDTGAYGKAEPLYQRALAIRENALGPEHPDTATSLNNLANLYRATGAYGPAAPLYQRALAIYEKAVGPEHPYTATSLGSLAALYGVTGAYGQAEPLYQRALAIHEKALGPEHPDTAGSLNNLAGLYQATGAYGKAEPLYQRALAIHEKALGPEHPDTAGSLNNLAGLYQATGAYGKAEPLYQRALAIVGAGQSPEALWRIHNGLSHLSAKTKRPSEAIYFGKQAVNTIQALRGQLVTLDKELQKSFLANKVGAYRHLADLLIDAGRLPEAQQVLAMLKEEEYFDFVRRDASAKVETTRASLSTTEQPWQARYDQIGARLVALGEELHSLRQIKASFRSAEQNARIGALEADLRVAQQAYSGALDEMRSAFAKLDAQRSGDVASRQLDVSRIGLMDELSKKTGRPVLLLQYIVLDDALRILLTSGATQKAYRLPRGAKEINRAVAELQARLRSPAQDPRPAARALYDILIAPLAADLDQAKAATLMVSLDASLRYVPLSALHDGTRYLAERYAIAVVNEAAGSDNLKDAPQPSWEVAGLGLTRAHEGFAPLPAVKGELEGIVRRKNQPGGVLDGVIYLDQAFTEKSLQRSLSDRLPVLHLASHLQFRPGTEKDSFLLLGDGSKLDLGSLRSRYQFAGVDLITLSACDTAVGGGSGSEVDGLALTVQKNGAKGVLATLWPVADASTGRLMQEFYRLRQSAPQLTKAEALRQAQLELLNGAVKPAASDTARGARPLSVGTQTTAPAYVADPDKPYAHPFYWAPFILMGNWL</sequence>
<evidence type="ECO:0000256" key="1">
    <source>
        <dbReference type="ARBA" id="ARBA00004245"/>
    </source>
</evidence>
<evidence type="ECO:0000313" key="14">
    <source>
        <dbReference type="Proteomes" id="UP000807785"/>
    </source>
</evidence>
<dbReference type="GO" id="GO:0005874">
    <property type="term" value="C:microtubule"/>
    <property type="evidence" value="ECO:0007669"/>
    <property type="project" value="UniProtKB-KW"/>
</dbReference>
<dbReference type="SUPFAM" id="SSF48452">
    <property type="entry name" value="TPR-like"/>
    <property type="match status" value="4"/>
</dbReference>
<evidence type="ECO:0000256" key="2">
    <source>
        <dbReference type="ARBA" id="ARBA00009622"/>
    </source>
</evidence>
<keyword evidence="6 10" id="KW-0802">TPR repeat</keyword>
<feature type="repeat" description="TPR" evidence="10">
    <location>
        <begin position="358"/>
        <end position="391"/>
    </location>
</feature>
<dbReference type="InterPro" id="IPR024983">
    <property type="entry name" value="CHAT_dom"/>
</dbReference>
<dbReference type="InterPro" id="IPR011990">
    <property type="entry name" value="TPR-like_helical_dom_sf"/>
</dbReference>